<evidence type="ECO:0000313" key="8">
    <source>
        <dbReference type="EMBL" id="KAF4335998.1"/>
    </source>
</evidence>
<dbReference type="GO" id="GO:0005739">
    <property type="term" value="C:mitochondrion"/>
    <property type="evidence" value="ECO:0007669"/>
    <property type="project" value="TreeGrafter"/>
</dbReference>
<dbReference type="GO" id="GO:0046654">
    <property type="term" value="P:tetrahydrofolate biosynthetic process"/>
    <property type="evidence" value="ECO:0007669"/>
    <property type="project" value="InterPro"/>
</dbReference>
<evidence type="ECO:0000256" key="1">
    <source>
        <dbReference type="ARBA" id="ARBA00004903"/>
    </source>
</evidence>
<reference evidence="8" key="2">
    <citation type="submission" date="2020-02" db="EMBL/GenBank/DDBJ databases">
        <title>Identification and distribution of gene clusters putatively required for synthesis of sphingolipid metabolism inhibitors in phylogenetically diverse species of the filamentous fungus Fusarium.</title>
        <authorList>
            <person name="Kim H.-S."/>
            <person name="Busman M."/>
            <person name="Brown D.W."/>
            <person name="Divon H."/>
            <person name="Uhlig S."/>
            <person name="Proctor R.H."/>
        </authorList>
    </citation>
    <scope>NUCLEOTIDE SEQUENCE</scope>
    <source>
        <strain evidence="8">NRRL 25174</strain>
    </source>
</reference>
<dbReference type="PANTHER" id="PTHR48069:SF3">
    <property type="entry name" value="DIHYDROFOLATE REDUCTASE"/>
    <property type="match status" value="1"/>
</dbReference>
<name>A0A9P5DVN2_9HYPO</name>
<dbReference type="InterPro" id="IPR001796">
    <property type="entry name" value="DHFR_dom"/>
</dbReference>
<dbReference type="CDD" id="cd00209">
    <property type="entry name" value="DHFR"/>
    <property type="match status" value="1"/>
</dbReference>
<proteinExistence type="predicted"/>
<dbReference type="InterPro" id="IPR012259">
    <property type="entry name" value="DHFR"/>
</dbReference>
<dbReference type="GO" id="GO:0006730">
    <property type="term" value="P:one-carbon metabolic process"/>
    <property type="evidence" value="ECO:0007669"/>
    <property type="project" value="UniProtKB-KW"/>
</dbReference>
<feature type="domain" description="DHFR" evidence="7">
    <location>
        <begin position="196"/>
        <end position="342"/>
    </location>
</feature>
<dbReference type="InterPro" id="IPR001853">
    <property type="entry name" value="DSBA-like_thioredoxin_dom"/>
</dbReference>
<reference evidence="8" key="1">
    <citation type="journal article" date="2017" name="Mycologia">
        <title>Fusarium algeriense, sp. nov., a novel toxigenic crown rot pathogen of durum wheat from Algeria is nested in the Fusarium burgessii species complex.</title>
        <authorList>
            <person name="Laraba I."/>
            <person name="Keddad A."/>
            <person name="Boureghda H."/>
            <person name="Abdallah N."/>
            <person name="Vaughan M.M."/>
            <person name="Proctor R.H."/>
            <person name="Busman M."/>
            <person name="O'Donnell K."/>
        </authorList>
    </citation>
    <scope>NUCLEOTIDE SEQUENCE</scope>
    <source>
        <strain evidence="8">NRRL 25174</strain>
    </source>
</reference>
<dbReference type="PRINTS" id="PR00070">
    <property type="entry name" value="DHFR"/>
</dbReference>
<evidence type="ECO:0000313" key="9">
    <source>
        <dbReference type="Proteomes" id="UP000730481"/>
    </source>
</evidence>
<comment type="caution">
    <text evidence="8">The sequence shown here is derived from an EMBL/GenBank/DDBJ whole genome shotgun (WGS) entry which is preliminary data.</text>
</comment>
<keyword evidence="4" id="KW-0554">One-carbon metabolism</keyword>
<sequence>MQTSGNRPPWVLKAKGKYLARDSFRAAERLGVPYQGSPPDIVAIAKTVSPLRALHFIKENYPESTYLAAIRFLFHKIWLPPHVNLAEDEKLIAALKEATDELDGGSGKKLFSDEDVERIMNGRDSMKEKVKEVTSEAVQNGAFGAPWLIVTRDDGQSEAFFGSDSRRHAQYGHWPPWNNALARTAQRDEAPSSSLNAVIMGRKTWDSIPTKFRPLKDRLNIVISRSAPSKLPETVEPSEPVRVQSLELALQYARTHSDVSRIFVIGGAQIYDAALKLPEARRILLTSIERDFDCDTFFPVDLKDGSWQRKSREELQGWTGEEIEEGGQEEAGTKYEFQMWEKRK</sequence>
<dbReference type="AlphaFoldDB" id="A0A9P5DVN2"/>
<organism evidence="8 9">
    <name type="scientific">Fusarium beomiforme</name>
    <dbReference type="NCBI Taxonomy" id="44412"/>
    <lineage>
        <taxon>Eukaryota</taxon>
        <taxon>Fungi</taxon>
        <taxon>Dikarya</taxon>
        <taxon>Ascomycota</taxon>
        <taxon>Pezizomycotina</taxon>
        <taxon>Sordariomycetes</taxon>
        <taxon>Hypocreomycetidae</taxon>
        <taxon>Hypocreales</taxon>
        <taxon>Nectriaceae</taxon>
        <taxon>Fusarium</taxon>
        <taxon>Fusarium burgessii species complex</taxon>
    </lineage>
</organism>
<dbReference type="Gene3D" id="3.40.30.10">
    <property type="entry name" value="Glutaredoxin"/>
    <property type="match status" value="1"/>
</dbReference>
<comment type="pathway">
    <text evidence="1">Cofactor biosynthesis; tetrahydrofolate biosynthesis; 5,6,7,8-tetrahydrofolate from 7,8-dihydrofolate: step 1/1.</text>
</comment>
<keyword evidence="5" id="KW-0521">NADP</keyword>
<dbReference type="Gene3D" id="3.40.430.10">
    <property type="entry name" value="Dihydrofolate Reductase, subunit A"/>
    <property type="match status" value="1"/>
</dbReference>
<dbReference type="GO" id="GO:0050661">
    <property type="term" value="F:NADP binding"/>
    <property type="evidence" value="ECO:0007669"/>
    <property type="project" value="InterPro"/>
</dbReference>
<evidence type="ECO:0000259" key="7">
    <source>
        <dbReference type="PROSITE" id="PS51330"/>
    </source>
</evidence>
<dbReference type="EMBL" id="PVQB02000521">
    <property type="protein sequence ID" value="KAF4335998.1"/>
    <property type="molecule type" value="Genomic_DNA"/>
</dbReference>
<dbReference type="OrthoDB" id="4664297at2759"/>
<dbReference type="PANTHER" id="PTHR48069">
    <property type="entry name" value="DIHYDROFOLATE REDUCTASE"/>
    <property type="match status" value="1"/>
</dbReference>
<evidence type="ECO:0000256" key="6">
    <source>
        <dbReference type="ARBA" id="ARBA00023002"/>
    </source>
</evidence>
<dbReference type="SUPFAM" id="SSF53597">
    <property type="entry name" value="Dihydrofolate reductase-like"/>
    <property type="match status" value="1"/>
</dbReference>
<dbReference type="PROSITE" id="PS51330">
    <property type="entry name" value="DHFR_2"/>
    <property type="match status" value="1"/>
</dbReference>
<dbReference type="GO" id="GO:0046452">
    <property type="term" value="P:dihydrofolate metabolic process"/>
    <property type="evidence" value="ECO:0007669"/>
    <property type="project" value="TreeGrafter"/>
</dbReference>
<dbReference type="SUPFAM" id="SSF52833">
    <property type="entry name" value="Thioredoxin-like"/>
    <property type="match status" value="1"/>
</dbReference>
<dbReference type="GO" id="GO:0046655">
    <property type="term" value="P:folic acid metabolic process"/>
    <property type="evidence" value="ECO:0007669"/>
    <property type="project" value="TreeGrafter"/>
</dbReference>
<keyword evidence="6" id="KW-0560">Oxidoreductase</keyword>
<gene>
    <name evidence="8" type="ORF">FBEOM_10131</name>
</gene>
<protein>
    <recommendedName>
        <fullName evidence="3">Dihydrofolate reductase</fullName>
        <ecNumber evidence="2">1.5.1.3</ecNumber>
    </recommendedName>
</protein>
<keyword evidence="9" id="KW-1185">Reference proteome</keyword>
<dbReference type="GO" id="GO:0004146">
    <property type="term" value="F:dihydrofolate reductase activity"/>
    <property type="evidence" value="ECO:0007669"/>
    <property type="project" value="UniProtKB-EC"/>
</dbReference>
<evidence type="ECO:0000256" key="4">
    <source>
        <dbReference type="ARBA" id="ARBA00022563"/>
    </source>
</evidence>
<dbReference type="Proteomes" id="UP000730481">
    <property type="component" value="Unassembled WGS sequence"/>
</dbReference>
<evidence type="ECO:0000256" key="3">
    <source>
        <dbReference type="ARBA" id="ARBA00018886"/>
    </source>
</evidence>
<dbReference type="EC" id="1.5.1.3" evidence="2"/>
<dbReference type="InterPro" id="IPR024072">
    <property type="entry name" value="DHFR-like_dom_sf"/>
</dbReference>
<accession>A0A9P5DVN2</accession>
<evidence type="ECO:0000256" key="5">
    <source>
        <dbReference type="ARBA" id="ARBA00022857"/>
    </source>
</evidence>
<dbReference type="Pfam" id="PF00186">
    <property type="entry name" value="DHFR_1"/>
    <property type="match status" value="1"/>
</dbReference>
<dbReference type="Pfam" id="PF01323">
    <property type="entry name" value="DSBA"/>
    <property type="match status" value="1"/>
</dbReference>
<dbReference type="InterPro" id="IPR036249">
    <property type="entry name" value="Thioredoxin-like_sf"/>
</dbReference>
<evidence type="ECO:0000256" key="2">
    <source>
        <dbReference type="ARBA" id="ARBA00012856"/>
    </source>
</evidence>